<dbReference type="Gene3D" id="2.60.120.1130">
    <property type="match status" value="1"/>
</dbReference>
<keyword evidence="1" id="KW-0732">Signal</keyword>
<dbReference type="RefSeq" id="WP_387962788.1">
    <property type="nucleotide sequence ID" value="NZ_JBHSGP010000014.1"/>
</dbReference>
<comment type="caution">
    <text evidence="4">The sequence shown here is derived from an EMBL/GenBank/DDBJ whole genome shotgun (WGS) entry which is preliminary data.</text>
</comment>
<dbReference type="Gene3D" id="2.60.40.3140">
    <property type="match status" value="1"/>
</dbReference>
<name>A0ABV9N664_9FLAO</name>
<organism evidence="4 5">
    <name type="scientific">Geojedonia litorea</name>
    <dbReference type="NCBI Taxonomy" id="1268269"/>
    <lineage>
        <taxon>Bacteria</taxon>
        <taxon>Pseudomonadati</taxon>
        <taxon>Bacteroidota</taxon>
        <taxon>Flavobacteriia</taxon>
        <taxon>Flavobacteriales</taxon>
        <taxon>Flavobacteriaceae</taxon>
        <taxon>Geojedonia</taxon>
    </lineage>
</organism>
<dbReference type="Pfam" id="PF01841">
    <property type="entry name" value="Transglut_core"/>
    <property type="match status" value="1"/>
</dbReference>
<feature type="signal peptide" evidence="1">
    <location>
        <begin position="1"/>
        <end position="22"/>
    </location>
</feature>
<dbReference type="SUPFAM" id="SSF54001">
    <property type="entry name" value="Cysteine proteinases"/>
    <property type="match status" value="1"/>
</dbReference>
<proteinExistence type="predicted"/>
<keyword evidence="5" id="KW-1185">Reference proteome</keyword>
<gene>
    <name evidence="4" type="ORF">ACFO5O_08470</name>
</gene>
<dbReference type="Pfam" id="PF12969">
    <property type="entry name" value="DUF3857"/>
    <property type="match status" value="1"/>
</dbReference>
<protein>
    <submittedName>
        <fullName evidence="4">DUF3857 domain-containing protein</fullName>
    </submittedName>
</protein>
<reference evidence="5" key="1">
    <citation type="journal article" date="2019" name="Int. J. Syst. Evol. Microbiol.">
        <title>The Global Catalogue of Microorganisms (GCM) 10K type strain sequencing project: providing services to taxonomists for standard genome sequencing and annotation.</title>
        <authorList>
            <consortium name="The Broad Institute Genomics Platform"/>
            <consortium name="The Broad Institute Genome Sequencing Center for Infectious Disease"/>
            <person name="Wu L."/>
            <person name="Ma J."/>
        </authorList>
    </citation>
    <scope>NUCLEOTIDE SEQUENCE [LARGE SCALE GENOMIC DNA]</scope>
    <source>
        <strain evidence="5">CCUG 63682</strain>
    </source>
</reference>
<feature type="domain" description="DUF3857" evidence="3">
    <location>
        <begin position="57"/>
        <end position="203"/>
    </location>
</feature>
<feature type="chain" id="PRO_5045653044" evidence="1">
    <location>
        <begin position="23"/>
        <end position="634"/>
    </location>
</feature>
<sequence length="634" mass="72292">MIKQLLSLSLFGLLSLCGYSQNEDFLDSTTIPLELKANANAVIRYSAVDIEIKAYNKMVYTENRVVTILNKEGNVDHGAVFGYDDNISIKKLEVKVYDAFGKDIKKIKKNDFMDVSAVDGGSLYSDSRVKYLNYTPINYPYTIHLEAEIEYTSTAFIPGWLPLEGFYASTQFSYYKISNPSGINLKVKTTNFDSYNIEKHSDYHYSCKNLIAIKPEAYSPEFRTYGPSLKAALTEFNMEGVKGVNNTWEDFGKWMHDKLLVGTEEIPESVKTEIKTLTFDLNTDLEKAKKVYNYVQEKTRYISVQVGIGGWKPMLAADVDRLGYADCKGLSNYTKALLKEVGVEAHYAVIYGDRSIKNIDSDFSSTQGDHVVLCIPNDEEDIWLECTSQTNPFGYIAGWTDDRDAILITPEGGKVVHTKIYSADVNLKHTNAKIKMNLDGSITGEVDLKSYGYIYGLREGIQNIPARDQDIHLKKYWGYVNNLSIDQMKFINDKDKIEFIENVKLSAKNYATKSGTRLLFQPNVLNRISDIPTRYQDRTLDFEIERGITEKDEFLIELDANLGLEALPKDVHIETKYGTYSCVLILKENNSILYQRTYILNKGYYPKEEYEAFREFKLNVAKHDKTKIVLITNP</sequence>
<dbReference type="Proteomes" id="UP001595953">
    <property type="component" value="Unassembled WGS sequence"/>
</dbReference>
<feature type="domain" description="Transglutaminase-like" evidence="2">
    <location>
        <begin position="281"/>
        <end position="375"/>
    </location>
</feature>
<dbReference type="Gene3D" id="3.10.620.30">
    <property type="match status" value="1"/>
</dbReference>
<dbReference type="InterPro" id="IPR002931">
    <property type="entry name" value="Transglutaminase-like"/>
</dbReference>
<dbReference type="InterPro" id="IPR024618">
    <property type="entry name" value="DUF3857"/>
</dbReference>
<evidence type="ECO:0000259" key="2">
    <source>
        <dbReference type="Pfam" id="PF01841"/>
    </source>
</evidence>
<accession>A0ABV9N664</accession>
<evidence type="ECO:0000313" key="4">
    <source>
        <dbReference type="EMBL" id="MFC4722353.1"/>
    </source>
</evidence>
<evidence type="ECO:0000313" key="5">
    <source>
        <dbReference type="Proteomes" id="UP001595953"/>
    </source>
</evidence>
<dbReference type="InterPro" id="IPR038765">
    <property type="entry name" value="Papain-like_cys_pep_sf"/>
</dbReference>
<evidence type="ECO:0000256" key="1">
    <source>
        <dbReference type="SAM" id="SignalP"/>
    </source>
</evidence>
<dbReference type="EMBL" id="JBHSGP010000014">
    <property type="protein sequence ID" value="MFC4722353.1"/>
    <property type="molecule type" value="Genomic_DNA"/>
</dbReference>
<evidence type="ECO:0000259" key="3">
    <source>
        <dbReference type="Pfam" id="PF12969"/>
    </source>
</evidence>